<dbReference type="Pfam" id="PF00787">
    <property type="entry name" value="PX"/>
    <property type="match status" value="1"/>
</dbReference>
<dbReference type="GO" id="GO:0035091">
    <property type="term" value="F:phosphatidylinositol binding"/>
    <property type="evidence" value="ECO:0007669"/>
    <property type="project" value="InterPro"/>
</dbReference>
<feature type="domain" description="PX" evidence="1">
    <location>
        <begin position="22"/>
        <end position="143"/>
    </location>
</feature>
<evidence type="ECO:0000313" key="3">
    <source>
        <dbReference type="EMBL" id="VFT97509.1"/>
    </source>
</evidence>
<reference evidence="2" key="2">
    <citation type="submission" date="2019-06" db="EMBL/GenBank/DDBJ databases">
        <title>Genomics analysis of Aphanomyces spp. identifies a new class of oomycete effector associated with host adaptation.</title>
        <authorList>
            <person name="Gaulin E."/>
        </authorList>
    </citation>
    <scope>NUCLEOTIDE SEQUENCE</scope>
    <source>
        <strain evidence="2">CBS 578.67</strain>
    </source>
</reference>
<dbReference type="InterPro" id="IPR001683">
    <property type="entry name" value="PX_dom"/>
</dbReference>
<evidence type="ECO:0000313" key="4">
    <source>
        <dbReference type="Proteomes" id="UP000332933"/>
    </source>
</evidence>
<dbReference type="AlphaFoldDB" id="A0A485LFY9"/>
<dbReference type="Proteomes" id="UP000332933">
    <property type="component" value="Unassembled WGS sequence"/>
</dbReference>
<dbReference type="PROSITE" id="PS50195">
    <property type="entry name" value="PX"/>
    <property type="match status" value="1"/>
</dbReference>
<evidence type="ECO:0000313" key="2">
    <source>
        <dbReference type="EMBL" id="KAF0687431.1"/>
    </source>
</evidence>
<dbReference type="EMBL" id="CAADRA010006944">
    <property type="protein sequence ID" value="VFT97509.1"/>
    <property type="molecule type" value="Genomic_DNA"/>
</dbReference>
<dbReference type="EMBL" id="VJMH01006918">
    <property type="protein sequence ID" value="KAF0687431.1"/>
    <property type="molecule type" value="Genomic_DNA"/>
</dbReference>
<name>A0A485LFY9_9STRA</name>
<dbReference type="SUPFAM" id="SSF64268">
    <property type="entry name" value="PX domain"/>
    <property type="match status" value="1"/>
</dbReference>
<protein>
    <submittedName>
        <fullName evidence="3">Aste57867_20830 protein</fullName>
    </submittedName>
</protein>
<gene>
    <name evidence="3" type="primary">Aste57867_20830</name>
    <name evidence="2" type="ORF">As57867_020762</name>
    <name evidence="3" type="ORF">ASTE57867_20830</name>
</gene>
<dbReference type="CDD" id="cd06093">
    <property type="entry name" value="PX_domain"/>
    <property type="match status" value="1"/>
</dbReference>
<proteinExistence type="predicted"/>
<dbReference type="InterPro" id="IPR036871">
    <property type="entry name" value="PX_dom_sf"/>
</dbReference>
<accession>A0A485LFY9</accession>
<evidence type="ECO:0000259" key="1">
    <source>
        <dbReference type="PROSITE" id="PS50195"/>
    </source>
</evidence>
<dbReference type="Gene3D" id="3.30.1520.10">
    <property type="entry name" value="Phox-like domain"/>
    <property type="match status" value="1"/>
</dbReference>
<organism evidence="3 4">
    <name type="scientific">Aphanomyces stellatus</name>
    <dbReference type="NCBI Taxonomy" id="120398"/>
    <lineage>
        <taxon>Eukaryota</taxon>
        <taxon>Sar</taxon>
        <taxon>Stramenopiles</taxon>
        <taxon>Oomycota</taxon>
        <taxon>Saprolegniomycetes</taxon>
        <taxon>Saprolegniales</taxon>
        <taxon>Verrucalvaceae</taxon>
        <taxon>Aphanomyces</taxon>
    </lineage>
</organism>
<dbReference type="OrthoDB" id="428895at2759"/>
<sequence>MTISRPSFVSTPPIDTPETDAAPRMMFIKKWGHHASNQGSHIEFTILVRESSVLRKDPQVYEIHHRFSDFLALHTTLRDQGFALPKMPTVDLWTNVRIKLTPDQALRDRQLQLQVFLDCIGTSDAMQATAAFKAFVGTPSPDVKWRYTSLSDIRIHPGKTTDTERRESCA</sequence>
<reference evidence="3 4" key="1">
    <citation type="submission" date="2019-03" db="EMBL/GenBank/DDBJ databases">
        <authorList>
            <person name="Gaulin E."/>
            <person name="Dumas B."/>
        </authorList>
    </citation>
    <scope>NUCLEOTIDE SEQUENCE [LARGE SCALE GENOMIC DNA]</scope>
    <source>
        <strain evidence="3">CBS 568.67</strain>
    </source>
</reference>
<keyword evidence="4" id="KW-1185">Reference proteome</keyword>